<dbReference type="GO" id="GO:0008270">
    <property type="term" value="F:zinc ion binding"/>
    <property type="evidence" value="ECO:0007669"/>
    <property type="project" value="UniProtKB-KW"/>
</dbReference>
<evidence type="ECO:0000256" key="2">
    <source>
        <dbReference type="ARBA" id="ARBA00022478"/>
    </source>
</evidence>
<feature type="binding site" evidence="8">
    <location>
        <position position="9"/>
    </location>
    <ligand>
        <name>Zn(2+)</name>
        <dbReference type="ChEBI" id="CHEBI:29105"/>
        <label>1</label>
    </ligand>
</feature>
<keyword evidence="2 7" id="KW-0240">DNA-directed RNA polymerase</keyword>
<keyword evidence="13" id="KW-1185">Reference proteome</keyword>
<feature type="binding site" evidence="8">
    <location>
        <position position="79"/>
    </location>
    <ligand>
        <name>Zn(2+)</name>
        <dbReference type="ChEBI" id="CHEBI:29105"/>
        <label>2</label>
    </ligand>
</feature>
<dbReference type="Proteomes" id="UP000253664">
    <property type="component" value="Unassembled WGS sequence"/>
</dbReference>
<feature type="compositionally biased region" description="Polar residues" evidence="10">
    <location>
        <begin position="55"/>
        <end position="65"/>
    </location>
</feature>
<comment type="caution">
    <text evidence="12">The sequence shown here is derived from an EMBL/GenBank/DDBJ whole genome shotgun (WGS) entry which is preliminary data.</text>
</comment>
<feature type="binding site" evidence="8">
    <location>
        <position position="26"/>
    </location>
    <ligand>
        <name>Zn(2+)</name>
        <dbReference type="ChEBI" id="CHEBI:29105"/>
        <label>1</label>
    </ligand>
</feature>
<evidence type="ECO:0000256" key="5">
    <source>
        <dbReference type="ARBA" id="ARBA00022833"/>
    </source>
</evidence>
<evidence type="ECO:0000256" key="1">
    <source>
        <dbReference type="ARBA" id="ARBA00004604"/>
    </source>
</evidence>
<proteinExistence type="inferred from homology"/>
<evidence type="ECO:0000256" key="9">
    <source>
        <dbReference type="PIRSR" id="PIRSR005586-2"/>
    </source>
</evidence>
<comment type="function">
    <text evidence="7">DNA-dependent RNA polymerase catalyzes the transcription of DNA into RNA using the four ribonucleoside triphosphates as substrates.</text>
</comment>
<sequence length="118" mass="12707">MAIQFCSACGDALPESLSPTVNCDTCSLTNQNNLLKSVTKSSSTDFPSPLRHKLTTSVNDQQSSSLSATDTWGRADVACSNCHAPDVRYTAMQLRGADEGTTIFYFCPACSARWSDNN</sequence>
<dbReference type="STRING" id="1330021.A0A367LK78"/>
<evidence type="ECO:0000256" key="6">
    <source>
        <dbReference type="ARBA" id="ARBA00023242"/>
    </source>
</evidence>
<evidence type="ECO:0000313" key="13">
    <source>
        <dbReference type="Proteomes" id="UP000253664"/>
    </source>
</evidence>
<reference evidence="12 13" key="1">
    <citation type="journal article" date="2015" name="BMC Genomics">
        <title>Insights from the genome of Ophiocordyceps polyrhachis-furcata to pathogenicity and host specificity in insect fungi.</title>
        <authorList>
            <person name="Wichadakul D."/>
            <person name="Kobmoo N."/>
            <person name="Ingsriswang S."/>
            <person name="Tangphatsornruang S."/>
            <person name="Chantasingh D."/>
            <person name="Luangsa-ard J.J."/>
            <person name="Eurwilaichitr L."/>
        </authorList>
    </citation>
    <scope>NUCLEOTIDE SEQUENCE [LARGE SCALE GENOMIC DNA]</scope>
    <source>
        <strain evidence="12 13">BCC 54312</strain>
    </source>
</reference>
<feature type="binding site" evidence="8">
    <location>
        <position position="23"/>
    </location>
    <ligand>
        <name>Zn(2+)</name>
        <dbReference type="ChEBI" id="CHEBI:29105"/>
        <label>1</label>
    </ligand>
</feature>
<feature type="binding site" evidence="8">
    <location>
        <position position="82"/>
    </location>
    <ligand>
        <name>Zn(2+)</name>
        <dbReference type="ChEBI" id="CHEBI:29105"/>
        <label>2</label>
    </ligand>
</feature>
<evidence type="ECO:0000256" key="3">
    <source>
        <dbReference type="ARBA" id="ARBA00022723"/>
    </source>
</evidence>
<dbReference type="PANTHER" id="PTHR11239:SF14">
    <property type="entry name" value="DNA-DIRECTED RNA POLYMERASE I SUBUNIT RPA12"/>
    <property type="match status" value="1"/>
</dbReference>
<keyword evidence="5 8" id="KW-0862">Zinc</keyword>
<feature type="binding site" evidence="8">
    <location>
        <position position="107"/>
    </location>
    <ligand>
        <name>Zn(2+)</name>
        <dbReference type="ChEBI" id="CHEBI:29105"/>
        <label>2</label>
    </ligand>
</feature>
<dbReference type="GO" id="GO:0006363">
    <property type="term" value="P:termination of RNA polymerase I transcription"/>
    <property type="evidence" value="ECO:0007669"/>
    <property type="project" value="TreeGrafter"/>
</dbReference>
<dbReference type="InterPro" id="IPR034004">
    <property type="entry name" value="Zn_ribbon_RPA12_C"/>
</dbReference>
<feature type="region of interest" description="Disordered" evidence="10">
    <location>
        <begin position="40"/>
        <end position="65"/>
    </location>
</feature>
<evidence type="ECO:0000313" key="12">
    <source>
        <dbReference type="EMBL" id="RCI14662.1"/>
    </source>
</evidence>
<keyword evidence="6 7" id="KW-0539">Nucleus</keyword>
<evidence type="ECO:0000256" key="8">
    <source>
        <dbReference type="PIRSR" id="PIRSR005586-1"/>
    </source>
</evidence>
<keyword evidence="4 9" id="KW-0863">Zinc-finger</keyword>
<keyword evidence="7" id="KW-0804">Transcription</keyword>
<comment type="subcellular location">
    <subcellularLocation>
        <location evidence="1">Nucleus</location>
        <location evidence="1">Nucleolus</location>
    </subcellularLocation>
</comment>
<evidence type="ECO:0000256" key="7">
    <source>
        <dbReference type="PIRNR" id="PIRNR005586"/>
    </source>
</evidence>
<dbReference type="Gene3D" id="2.20.25.10">
    <property type="match status" value="1"/>
</dbReference>
<organism evidence="12 13">
    <name type="scientific">Ophiocordyceps polyrhachis-furcata BCC 54312</name>
    <dbReference type="NCBI Taxonomy" id="1330021"/>
    <lineage>
        <taxon>Eukaryota</taxon>
        <taxon>Fungi</taxon>
        <taxon>Dikarya</taxon>
        <taxon>Ascomycota</taxon>
        <taxon>Pezizomycotina</taxon>
        <taxon>Sordariomycetes</taxon>
        <taxon>Hypocreomycetidae</taxon>
        <taxon>Hypocreales</taxon>
        <taxon>Ophiocordycipitaceae</taxon>
        <taxon>Ophiocordyceps</taxon>
    </lineage>
</organism>
<dbReference type="GO" id="GO:0003676">
    <property type="term" value="F:nucleic acid binding"/>
    <property type="evidence" value="ECO:0007669"/>
    <property type="project" value="InterPro"/>
</dbReference>
<evidence type="ECO:0000256" key="10">
    <source>
        <dbReference type="SAM" id="MobiDB-lite"/>
    </source>
</evidence>
<evidence type="ECO:0000259" key="11">
    <source>
        <dbReference type="PROSITE" id="PS51133"/>
    </source>
</evidence>
<accession>A0A367LK78</accession>
<dbReference type="EMBL" id="LKCN02000003">
    <property type="protein sequence ID" value="RCI14662.1"/>
    <property type="molecule type" value="Genomic_DNA"/>
</dbReference>
<dbReference type="SUPFAM" id="SSF57783">
    <property type="entry name" value="Zinc beta-ribbon"/>
    <property type="match status" value="1"/>
</dbReference>
<dbReference type="InterPro" id="IPR012164">
    <property type="entry name" value="Rpa12/Rpb9/Rpc10/TFS"/>
</dbReference>
<feature type="binding site" evidence="8">
    <location>
        <position position="110"/>
    </location>
    <ligand>
        <name>Zn(2+)</name>
        <dbReference type="ChEBI" id="CHEBI:29105"/>
        <label>2</label>
    </ligand>
</feature>
<feature type="domain" description="TFIIS-type" evidence="11">
    <location>
        <begin position="75"/>
        <end position="115"/>
    </location>
</feature>
<dbReference type="GO" id="GO:0003899">
    <property type="term" value="F:DNA-directed RNA polymerase activity"/>
    <property type="evidence" value="ECO:0007669"/>
    <property type="project" value="InterPro"/>
</dbReference>
<dbReference type="PANTHER" id="PTHR11239">
    <property type="entry name" value="DNA-DIRECTED RNA POLYMERASE"/>
    <property type="match status" value="1"/>
</dbReference>
<dbReference type="InterPro" id="IPR001222">
    <property type="entry name" value="Znf_TFIIS"/>
</dbReference>
<comment type="similarity">
    <text evidence="7">Belongs to the archaeal rpoM/eukaryotic RPA12/RPB9/RPC11 RNA polymerase family.</text>
</comment>
<dbReference type="SMART" id="SM00440">
    <property type="entry name" value="ZnF_C2C2"/>
    <property type="match status" value="1"/>
</dbReference>
<dbReference type="GO" id="GO:0005736">
    <property type="term" value="C:RNA polymerase I complex"/>
    <property type="evidence" value="ECO:0007669"/>
    <property type="project" value="TreeGrafter"/>
</dbReference>
<evidence type="ECO:0000256" key="4">
    <source>
        <dbReference type="ARBA" id="ARBA00022771"/>
    </source>
</evidence>
<dbReference type="PIRSF" id="PIRSF005586">
    <property type="entry name" value="RNApol_RpoM"/>
    <property type="match status" value="1"/>
</dbReference>
<gene>
    <name evidence="12" type="ORF">L249_6788</name>
</gene>
<feature type="zinc finger region" description="C4-type" evidence="9">
    <location>
        <begin position="6"/>
        <end position="26"/>
    </location>
</feature>
<dbReference type="PROSITE" id="PS51133">
    <property type="entry name" value="ZF_TFIIS_2"/>
    <property type="match status" value="1"/>
</dbReference>
<keyword evidence="3 8" id="KW-0479">Metal-binding</keyword>
<dbReference type="AlphaFoldDB" id="A0A367LK78"/>
<protein>
    <recommendedName>
        <fullName evidence="7">DNA-directed RNA polymerase subunit</fullName>
    </recommendedName>
</protein>
<feature type="binding site" evidence="8">
    <location>
        <position position="6"/>
    </location>
    <ligand>
        <name>Zn(2+)</name>
        <dbReference type="ChEBI" id="CHEBI:29105"/>
        <label>1</label>
    </ligand>
</feature>
<dbReference type="Pfam" id="PF01096">
    <property type="entry name" value="Zn_ribbon_TFIIS"/>
    <property type="match status" value="1"/>
</dbReference>
<name>A0A367LK78_9HYPO</name>
<dbReference type="CDD" id="cd10507">
    <property type="entry name" value="Zn-ribbon_RPA12"/>
    <property type="match status" value="1"/>
</dbReference>